<organism evidence="2 3">
    <name type="scientific">Candidatus Flavonifractor intestinipullorum</name>
    <dbReference type="NCBI Taxonomy" id="2838587"/>
    <lineage>
        <taxon>Bacteria</taxon>
        <taxon>Bacillati</taxon>
        <taxon>Bacillota</taxon>
        <taxon>Clostridia</taxon>
        <taxon>Eubacteriales</taxon>
        <taxon>Oscillospiraceae</taxon>
        <taxon>Flavonifractor</taxon>
    </lineage>
</organism>
<evidence type="ECO:0000313" key="3">
    <source>
        <dbReference type="Proteomes" id="UP000824208"/>
    </source>
</evidence>
<comment type="caution">
    <text evidence="2">The sequence shown here is derived from an EMBL/GenBank/DDBJ whole genome shotgun (WGS) entry which is preliminary data.</text>
</comment>
<dbReference type="Proteomes" id="UP000824208">
    <property type="component" value="Unassembled WGS sequence"/>
</dbReference>
<dbReference type="SUPFAM" id="SSF52540">
    <property type="entry name" value="P-loop containing nucleoside triphosphate hydrolases"/>
    <property type="match status" value="1"/>
</dbReference>
<dbReference type="SMART" id="SM00382">
    <property type="entry name" value="AAA"/>
    <property type="match status" value="1"/>
</dbReference>
<dbReference type="InterPro" id="IPR003959">
    <property type="entry name" value="ATPase_AAA_core"/>
</dbReference>
<dbReference type="CDD" id="cd00009">
    <property type="entry name" value="AAA"/>
    <property type="match status" value="1"/>
</dbReference>
<dbReference type="InterPro" id="IPR003593">
    <property type="entry name" value="AAA+_ATPase"/>
</dbReference>
<dbReference type="InterPro" id="IPR027417">
    <property type="entry name" value="P-loop_NTPase"/>
</dbReference>
<gene>
    <name evidence="2" type="ORF">H9714_07190</name>
</gene>
<dbReference type="AlphaFoldDB" id="A0A9D2MCZ2"/>
<reference evidence="2" key="1">
    <citation type="journal article" date="2021" name="PeerJ">
        <title>Extensive microbial diversity within the chicken gut microbiome revealed by metagenomics and culture.</title>
        <authorList>
            <person name="Gilroy R."/>
            <person name="Ravi A."/>
            <person name="Getino M."/>
            <person name="Pursley I."/>
            <person name="Horton D.L."/>
            <person name="Alikhan N.F."/>
            <person name="Baker D."/>
            <person name="Gharbi K."/>
            <person name="Hall N."/>
            <person name="Watson M."/>
            <person name="Adriaenssens E.M."/>
            <person name="Foster-Nyarko E."/>
            <person name="Jarju S."/>
            <person name="Secka A."/>
            <person name="Antonio M."/>
            <person name="Oren A."/>
            <person name="Chaudhuri R.R."/>
            <person name="La Ragione R."/>
            <person name="Hildebrand F."/>
            <person name="Pallen M.J."/>
        </authorList>
    </citation>
    <scope>NUCLEOTIDE SEQUENCE</scope>
    <source>
        <strain evidence="2">CHK189-11263</strain>
    </source>
</reference>
<dbReference type="GO" id="GO:0005524">
    <property type="term" value="F:ATP binding"/>
    <property type="evidence" value="ECO:0007669"/>
    <property type="project" value="InterPro"/>
</dbReference>
<dbReference type="GO" id="GO:0016887">
    <property type="term" value="F:ATP hydrolysis activity"/>
    <property type="evidence" value="ECO:0007669"/>
    <property type="project" value="InterPro"/>
</dbReference>
<dbReference type="Gene3D" id="3.40.50.300">
    <property type="entry name" value="P-loop containing nucleotide triphosphate hydrolases"/>
    <property type="match status" value="1"/>
</dbReference>
<evidence type="ECO:0000259" key="1">
    <source>
        <dbReference type="SMART" id="SM00382"/>
    </source>
</evidence>
<sequence length="503" mass="56899">MNIKEAKEQIKNAMTAYFSKDEYGYVIPVEKQRPVFLMGPPGVGKTAIMEQVAGEMGVGLVSYSMTHHTRQSALGLPFIVHKTYGGFTCDVSEYTMSEIIASVYDLMEETGVREGILFLDEINCVSETLAPVMLQFLQYKIFGRHRVPDGWIVVTAGNPPEYNNSVREFDIVTWDRLKRIDVEPDFDVWKEYAYQKGVHPAVLTYLEIKKADFYKIESSVDGKRFVTARGWDDLSQMIQLYEAHSLPVDEKLVRQYLQHPTVAKDFSVYYDLFNKYRSDYQVDRILAGQAGQAVKDRAKAAKFDERLALLGLILDAVIGELRSVMQDEGALFTLMDVLKRFRAALSGGKGSPSALLEQQVEAQQAALESGKRSARLSPEQQRQMFAVISTLEDLRGEIQGISDGNAAFQQVKVRFDGRVKALQDSAQAARKALSHVFRFCEEVFADGQEMLILVTELTISADASKFIGRYGCPEYFAHNQELLFYERQQDIITQLDQLDLDQI</sequence>
<dbReference type="Pfam" id="PF00004">
    <property type="entry name" value="AAA"/>
    <property type="match status" value="1"/>
</dbReference>
<protein>
    <submittedName>
        <fullName evidence="2">AAA family ATPase</fullName>
    </submittedName>
</protein>
<name>A0A9D2MCZ2_9FIRM</name>
<proteinExistence type="predicted"/>
<feature type="domain" description="AAA+ ATPase" evidence="1">
    <location>
        <begin position="31"/>
        <end position="179"/>
    </location>
</feature>
<accession>A0A9D2MCZ2</accession>
<dbReference type="EMBL" id="DWYC01000060">
    <property type="protein sequence ID" value="HJB57318.1"/>
    <property type="molecule type" value="Genomic_DNA"/>
</dbReference>
<evidence type="ECO:0000313" key="2">
    <source>
        <dbReference type="EMBL" id="HJB57318.1"/>
    </source>
</evidence>
<reference evidence="2" key="2">
    <citation type="submission" date="2021-04" db="EMBL/GenBank/DDBJ databases">
        <authorList>
            <person name="Gilroy R."/>
        </authorList>
    </citation>
    <scope>NUCLEOTIDE SEQUENCE</scope>
    <source>
        <strain evidence="2">CHK189-11263</strain>
    </source>
</reference>